<evidence type="ECO:0000313" key="1">
    <source>
        <dbReference type="EMBL" id="DAD72658.1"/>
    </source>
</evidence>
<reference evidence="1" key="1">
    <citation type="journal article" date="2021" name="Proc. Natl. Acad. Sci. U.S.A.">
        <title>A Catalog of Tens of Thousands of Viruses from Human Metagenomes Reveals Hidden Associations with Chronic Diseases.</title>
        <authorList>
            <person name="Tisza M.J."/>
            <person name="Buck C.B."/>
        </authorList>
    </citation>
    <scope>NUCLEOTIDE SEQUENCE</scope>
    <source>
        <strain evidence="1">Ct7EW56</strain>
    </source>
</reference>
<name>A0A8S5LRU2_9CAUD</name>
<proteinExistence type="predicted"/>
<sequence length="176" mass="20514">MNGIEIIENIAKDIRDREDKEMALAFTNVIGTLLLTNGVAVETSKYELGNEETQDKSKYMIEKRYGITIDGLDFTEHDKDVADKLKYEIMYLNRFTLELQNRIDKLKADLKEARETNGVVLPAEPLDVVKILATETMHYTNKFTGLETECRKYEIKDLEQIAEHLRIYCEWNKEDE</sequence>
<organism evidence="1">
    <name type="scientific">Siphoviridae sp. ct7EW56</name>
    <dbReference type="NCBI Taxonomy" id="2827562"/>
    <lineage>
        <taxon>Viruses</taxon>
        <taxon>Duplodnaviria</taxon>
        <taxon>Heunggongvirae</taxon>
        <taxon>Uroviricota</taxon>
        <taxon>Caudoviricetes</taxon>
    </lineage>
</organism>
<dbReference type="EMBL" id="BK015904">
    <property type="protein sequence ID" value="DAD72658.1"/>
    <property type="molecule type" value="Genomic_DNA"/>
</dbReference>
<accession>A0A8S5LRU2</accession>
<protein>
    <submittedName>
        <fullName evidence="1">Uncharacterized protein</fullName>
    </submittedName>
</protein>